<sequence>MKKTLTIFLISAIIGGFVGFLAASISLSIDIPSKFTGLSTAANIFIIICTYLLAVSFHELGHAYSFSRNGINMRAVLIIFFLFIKEKGRWQIRFRPNNVTALGGIAVPDLEPVRNESELIKMQSGYAKALIAGPIASVILWCIVTLSSILIILNTSNVTLSSVLFTVIISLTFITLFFLVTSLIKNEIVIGDFPAYKLAKKNRFFVAMQVYQYALFSSKHEQVTNENSHFLRNFLINGLQEKLGKQDTHIYTIALVDNFITEYFSGRLNELPQVVWDYADFLWRNPEELSKLKKSEVALSIYFHLLRLMYTKEDSKEKALELYMNLKEEVKPKTPMRKYLFKQTDHAFGIADNSDFLLNKENICISPAHGIWKNFEGYYVDEMEINKSLVHSTEKIV</sequence>
<keyword evidence="10" id="KW-1185">Reference proteome</keyword>
<reference evidence="9" key="1">
    <citation type="journal article" date="2014" name="Int. J. Syst. Evol. Microbiol.">
        <title>Complete genome sequence of Corynebacterium casei LMG S-19264T (=DSM 44701T), isolated from a smear-ripened cheese.</title>
        <authorList>
            <consortium name="US DOE Joint Genome Institute (JGI-PGF)"/>
            <person name="Walter F."/>
            <person name="Albersmeier A."/>
            <person name="Kalinowski J."/>
            <person name="Ruckert C."/>
        </authorList>
    </citation>
    <scope>NUCLEOTIDE SEQUENCE</scope>
    <source>
        <strain evidence="9">CGMCC 1.6333</strain>
    </source>
</reference>
<accession>A0A917TIU1</accession>
<proteinExistence type="inferred from homology"/>
<evidence type="ECO:0000256" key="1">
    <source>
        <dbReference type="ARBA" id="ARBA00001947"/>
    </source>
</evidence>
<evidence type="ECO:0000256" key="7">
    <source>
        <dbReference type="SAM" id="Phobius"/>
    </source>
</evidence>
<comment type="caution">
    <text evidence="9">The sequence shown here is derived from an EMBL/GenBank/DDBJ whole genome shotgun (WGS) entry which is preliminary data.</text>
</comment>
<dbReference type="CDD" id="cd05709">
    <property type="entry name" value="S2P-M50"/>
    <property type="match status" value="1"/>
</dbReference>
<feature type="transmembrane region" description="Helical" evidence="7">
    <location>
        <begin position="6"/>
        <end position="23"/>
    </location>
</feature>
<comment type="similarity">
    <text evidence="3">Belongs to the peptidase M50B family.</text>
</comment>
<evidence type="ECO:0000259" key="8">
    <source>
        <dbReference type="Pfam" id="PF02163"/>
    </source>
</evidence>
<evidence type="ECO:0000256" key="3">
    <source>
        <dbReference type="ARBA" id="ARBA00007931"/>
    </source>
</evidence>
<feature type="transmembrane region" description="Helical" evidence="7">
    <location>
        <begin position="129"/>
        <end position="153"/>
    </location>
</feature>
<evidence type="ECO:0000313" key="10">
    <source>
        <dbReference type="Proteomes" id="UP000618460"/>
    </source>
</evidence>
<evidence type="ECO:0000256" key="6">
    <source>
        <dbReference type="ARBA" id="ARBA00023136"/>
    </source>
</evidence>
<organism evidence="9 10">
    <name type="scientific">Paraliobacillus quinghaiensis</name>
    <dbReference type="NCBI Taxonomy" id="470815"/>
    <lineage>
        <taxon>Bacteria</taxon>
        <taxon>Bacillati</taxon>
        <taxon>Bacillota</taxon>
        <taxon>Bacilli</taxon>
        <taxon>Bacillales</taxon>
        <taxon>Bacillaceae</taxon>
        <taxon>Paraliobacillus</taxon>
    </lineage>
</organism>
<comment type="subcellular location">
    <subcellularLocation>
        <location evidence="2">Membrane</location>
        <topology evidence="2">Multi-pass membrane protein</topology>
    </subcellularLocation>
</comment>
<dbReference type="GO" id="GO:0006508">
    <property type="term" value="P:proteolysis"/>
    <property type="evidence" value="ECO:0007669"/>
    <property type="project" value="InterPro"/>
</dbReference>
<name>A0A917TIU1_9BACI</name>
<dbReference type="RefSeq" id="WP_117152407.1">
    <property type="nucleotide sequence ID" value="NZ_BMLG01000001.1"/>
</dbReference>
<gene>
    <name evidence="9" type="ORF">GCM10011351_07340</name>
</gene>
<dbReference type="Pfam" id="PF02163">
    <property type="entry name" value="Peptidase_M50"/>
    <property type="match status" value="1"/>
</dbReference>
<dbReference type="AlphaFoldDB" id="A0A917TIU1"/>
<keyword evidence="6 7" id="KW-0472">Membrane</keyword>
<reference evidence="9" key="2">
    <citation type="submission" date="2020-09" db="EMBL/GenBank/DDBJ databases">
        <authorList>
            <person name="Sun Q."/>
            <person name="Zhou Y."/>
        </authorList>
    </citation>
    <scope>NUCLEOTIDE SEQUENCE</scope>
    <source>
        <strain evidence="9">CGMCC 1.6333</strain>
    </source>
</reference>
<dbReference type="InterPro" id="IPR008915">
    <property type="entry name" value="Peptidase_M50"/>
</dbReference>
<comment type="cofactor">
    <cofactor evidence="1">
        <name>Zn(2+)</name>
        <dbReference type="ChEBI" id="CHEBI:29105"/>
    </cofactor>
</comment>
<dbReference type="EMBL" id="BMLG01000001">
    <property type="protein sequence ID" value="GGM24114.1"/>
    <property type="molecule type" value="Genomic_DNA"/>
</dbReference>
<dbReference type="OrthoDB" id="2081303at2"/>
<evidence type="ECO:0000256" key="2">
    <source>
        <dbReference type="ARBA" id="ARBA00004141"/>
    </source>
</evidence>
<feature type="domain" description="Peptidase M50" evidence="8">
    <location>
        <begin position="51"/>
        <end position="217"/>
    </location>
</feature>
<feature type="transmembrane region" description="Helical" evidence="7">
    <location>
        <begin position="159"/>
        <end position="180"/>
    </location>
</feature>
<dbReference type="Proteomes" id="UP000618460">
    <property type="component" value="Unassembled WGS sequence"/>
</dbReference>
<dbReference type="GO" id="GO:0016020">
    <property type="term" value="C:membrane"/>
    <property type="evidence" value="ECO:0007669"/>
    <property type="project" value="UniProtKB-SubCell"/>
</dbReference>
<keyword evidence="4 7" id="KW-0812">Transmembrane</keyword>
<keyword evidence="5 7" id="KW-1133">Transmembrane helix</keyword>
<evidence type="ECO:0000256" key="4">
    <source>
        <dbReference type="ARBA" id="ARBA00022692"/>
    </source>
</evidence>
<protein>
    <recommendedName>
        <fullName evidence="8">Peptidase M50 domain-containing protein</fullName>
    </recommendedName>
</protein>
<evidence type="ECO:0000313" key="9">
    <source>
        <dbReference type="EMBL" id="GGM24114.1"/>
    </source>
</evidence>
<evidence type="ECO:0000256" key="5">
    <source>
        <dbReference type="ARBA" id="ARBA00022989"/>
    </source>
</evidence>